<comment type="caution">
    <text evidence="4">The sequence shown here is derived from an EMBL/GenBank/DDBJ whole genome shotgun (WGS) entry which is preliminary data.</text>
</comment>
<protein>
    <submittedName>
        <fullName evidence="4">Response regulator</fullName>
    </submittedName>
</protein>
<evidence type="ECO:0000256" key="1">
    <source>
        <dbReference type="ARBA" id="ARBA00022553"/>
    </source>
</evidence>
<dbReference type="EMBL" id="JAHLZF010000002">
    <property type="protein sequence ID" value="MBU6079756.1"/>
    <property type="molecule type" value="Genomic_DNA"/>
</dbReference>
<dbReference type="SMART" id="SM00448">
    <property type="entry name" value="REC"/>
    <property type="match status" value="1"/>
</dbReference>
<dbReference type="InterPro" id="IPR001789">
    <property type="entry name" value="Sig_transdc_resp-reg_receiver"/>
</dbReference>
<feature type="domain" description="Response regulatory" evidence="3">
    <location>
        <begin position="5"/>
        <end position="119"/>
    </location>
</feature>
<dbReference type="PANTHER" id="PTHR44591:SF3">
    <property type="entry name" value="RESPONSE REGULATORY DOMAIN-CONTAINING PROTEIN"/>
    <property type="match status" value="1"/>
</dbReference>
<keyword evidence="1 2" id="KW-0597">Phosphoprotein</keyword>
<dbReference type="Gene3D" id="3.40.50.2300">
    <property type="match status" value="1"/>
</dbReference>
<organism evidence="4 5">
    <name type="scientific">Allobacillus halotolerans</name>
    <dbReference type="NCBI Taxonomy" id="570278"/>
    <lineage>
        <taxon>Bacteria</taxon>
        <taxon>Bacillati</taxon>
        <taxon>Bacillota</taxon>
        <taxon>Bacilli</taxon>
        <taxon>Bacillales</taxon>
        <taxon>Bacillaceae</taxon>
        <taxon>Allobacillus</taxon>
    </lineage>
</organism>
<dbReference type="InterPro" id="IPR050595">
    <property type="entry name" value="Bact_response_regulator"/>
</dbReference>
<evidence type="ECO:0000256" key="2">
    <source>
        <dbReference type="PROSITE-ProRule" id="PRU00169"/>
    </source>
</evidence>
<dbReference type="PROSITE" id="PS50110">
    <property type="entry name" value="RESPONSE_REGULATORY"/>
    <property type="match status" value="1"/>
</dbReference>
<evidence type="ECO:0000313" key="4">
    <source>
        <dbReference type="EMBL" id="MBU6079756.1"/>
    </source>
</evidence>
<dbReference type="PANTHER" id="PTHR44591">
    <property type="entry name" value="STRESS RESPONSE REGULATOR PROTEIN 1"/>
    <property type="match status" value="1"/>
</dbReference>
<evidence type="ECO:0000313" key="5">
    <source>
        <dbReference type="Proteomes" id="UP000812672"/>
    </source>
</evidence>
<name>A0ABS6GKS6_9BACI</name>
<keyword evidence="5" id="KW-1185">Reference proteome</keyword>
<accession>A0ABS6GKS6</accession>
<dbReference type="Pfam" id="PF00072">
    <property type="entry name" value="Response_reg"/>
    <property type="match status" value="1"/>
</dbReference>
<dbReference type="InterPro" id="IPR011006">
    <property type="entry name" value="CheY-like_superfamily"/>
</dbReference>
<dbReference type="RefSeq" id="WP_186278552.1">
    <property type="nucleotide sequence ID" value="NZ_CAUPKR010000019.1"/>
</dbReference>
<feature type="modified residue" description="4-aspartylphosphate" evidence="2">
    <location>
        <position position="54"/>
    </location>
</feature>
<dbReference type="SUPFAM" id="SSF52172">
    <property type="entry name" value="CheY-like"/>
    <property type="match status" value="1"/>
</dbReference>
<dbReference type="Proteomes" id="UP000812672">
    <property type="component" value="Unassembled WGS sequence"/>
</dbReference>
<dbReference type="CDD" id="cd00156">
    <property type="entry name" value="REC"/>
    <property type="match status" value="1"/>
</dbReference>
<gene>
    <name evidence="4" type="ORF">KQ486_01875</name>
</gene>
<sequence>MKNTTLFIIDDEKGIRMMLKEVFERTGYNVFTYANPFDAKMAINEKNPALILVDYRIPEMKGDQFAHVIQEEGFRIPVILMSGADKEEMHDKIHSDAIVEIVEKPFNILDIIQIVEQNLYDFVNISE</sequence>
<reference evidence="4 5" key="1">
    <citation type="journal article" date="2011" name="Int. J. Syst. Evol. Microbiol.">
        <title>Allobacillus halotolerans gen. nov., sp. nov. isolated from shrimp paste.</title>
        <authorList>
            <person name="Sheu S.Y."/>
            <person name="Arun A.B."/>
            <person name="Jiang S.R."/>
            <person name="Young C.C."/>
            <person name="Chen W.M."/>
        </authorList>
    </citation>
    <scope>NUCLEOTIDE SEQUENCE [LARGE SCALE GENOMIC DNA]</scope>
    <source>
        <strain evidence="4 5">LMG 24826</strain>
    </source>
</reference>
<evidence type="ECO:0000259" key="3">
    <source>
        <dbReference type="PROSITE" id="PS50110"/>
    </source>
</evidence>
<proteinExistence type="predicted"/>